<feature type="region of interest" description="Disordered" evidence="17">
    <location>
        <begin position="209"/>
        <end position="235"/>
    </location>
</feature>
<feature type="binding site" evidence="14 16">
    <location>
        <position position="396"/>
    </location>
    <ligand>
        <name>Zn(2+)</name>
        <dbReference type="ChEBI" id="CHEBI:29105"/>
        <note>catalytic</note>
    </ligand>
</feature>
<evidence type="ECO:0000256" key="11">
    <source>
        <dbReference type="ARBA" id="ARBA00023157"/>
    </source>
</evidence>
<keyword evidence="12" id="KW-0325">Glycoprotein</keyword>
<dbReference type="EMBL" id="CALNXJ010000030">
    <property type="protein sequence ID" value="CAH3136279.1"/>
    <property type="molecule type" value="Genomic_DNA"/>
</dbReference>
<feature type="active site" evidence="13 16">
    <location>
        <position position="387"/>
    </location>
</feature>
<keyword evidence="14" id="KW-0106">Calcium</keyword>
<dbReference type="PROSITE" id="PS51046">
    <property type="entry name" value="GON"/>
    <property type="match status" value="1"/>
</dbReference>
<evidence type="ECO:0000259" key="20">
    <source>
        <dbReference type="PROSITE" id="PS51046"/>
    </source>
</evidence>
<evidence type="ECO:0000256" key="12">
    <source>
        <dbReference type="ARBA" id="ARBA00023180"/>
    </source>
</evidence>
<dbReference type="PANTHER" id="PTHR13723">
    <property type="entry name" value="ADAMTS A DISINTEGRIN AND METALLOPROTEASE WITH THROMBOSPONDIN MOTIFS PROTEASE"/>
    <property type="match status" value="1"/>
</dbReference>
<evidence type="ECO:0000256" key="7">
    <source>
        <dbReference type="ARBA" id="ARBA00022737"/>
    </source>
</evidence>
<dbReference type="GO" id="GO:0008270">
    <property type="term" value="F:zinc ion binding"/>
    <property type="evidence" value="ECO:0007669"/>
    <property type="project" value="InterPro"/>
</dbReference>
<dbReference type="Proteomes" id="UP001159428">
    <property type="component" value="Unassembled WGS sequence"/>
</dbReference>
<feature type="domain" description="GON" evidence="20">
    <location>
        <begin position="2902"/>
        <end position="3104"/>
    </location>
</feature>
<dbReference type="Gene3D" id="2.60.120.830">
    <property type="match status" value="1"/>
</dbReference>
<dbReference type="Pfam" id="PF00090">
    <property type="entry name" value="TSP_1"/>
    <property type="match status" value="1"/>
</dbReference>
<dbReference type="InterPro" id="IPR050439">
    <property type="entry name" value="ADAMTS_ADAMTS-like"/>
</dbReference>
<evidence type="ECO:0000256" key="9">
    <source>
        <dbReference type="ARBA" id="ARBA00022833"/>
    </source>
</evidence>
<gene>
    <name evidence="21" type="ORF">PMEA_00017636</name>
</gene>
<dbReference type="Pfam" id="PF01562">
    <property type="entry name" value="Pep_M12B_propep"/>
    <property type="match status" value="1"/>
</dbReference>
<dbReference type="InterPro" id="IPR013273">
    <property type="entry name" value="ADAMTS/ADAMTS-like"/>
</dbReference>
<keyword evidence="7" id="KW-0677">Repeat</keyword>
<feature type="disulfide bond" evidence="15">
    <location>
        <begin position="551"/>
        <end position="588"/>
    </location>
</feature>
<keyword evidence="3" id="KW-0272">Extracellular matrix</keyword>
<dbReference type="Pfam" id="PF05986">
    <property type="entry name" value="ADAMTS_spacer1"/>
    <property type="match status" value="1"/>
</dbReference>
<feature type="region of interest" description="Disordered" evidence="17">
    <location>
        <begin position="1254"/>
        <end position="1273"/>
    </location>
</feature>
<dbReference type="InterPro" id="IPR010294">
    <property type="entry name" value="ADAMTS_spacer1"/>
</dbReference>
<feature type="disulfide bond" evidence="15">
    <location>
        <begin position="473"/>
        <end position="495"/>
    </location>
</feature>
<evidence type="ECO:0000256" key="15">
    <source>
        <dbReference type="PIRSR" id="PIRSR613273-3"/>
    </source>
</evidence>
<evidence type="ECO:0000256" key="14">
    <source>
        <dbReference type="PIRSR" id="PIRSR613273-2"/>
    </source>
</evidence>
<dbReference type="PROSITE" id="PS50215">
    <property type="entry name" value="ADAM_MEPRO"/>
    <property type="match status" value="1"/>
</dbReference>
<evidence type="ECO:0000313" key="21">
    <source>
        <dbReference type="EMBL" id="CAH3136279.1"/>
    </source>
</evidence>
<feature type="disulfide bond" evidence="15">
    <location>
        <begin position="403"/>
        <end position="429"/>
    </location>
</feature>
<dbReference type="Gene3D" id="2.20.100.10">
    <property type="entry name" value="Thrombospondin type-1 (TSP1) repeat"/>
    <property type="match status" value="36"/>
</dbReference>
<evidence type="ECO:0000256" key="13">
    <source>
        <dbReference type="PIRSR" id="PIRSR613273-1"/>
    </source>
</evidence>
<feature type="binding site" evidence="14 16">
    <location>
        <position position="390"/>
    </location>
    <ligand>
        <name>Zn(2+)</name>
        <dbReference type="ChEBI" id="CHEBI:29105"/>
        <note>catalytic</note>
    </ligand>
</feature>
<evidence type="ECO:0000256" key="2">
    <source>
        <dbReference type="ARBA" id="ARBA00022525"/>
    </source>
</evidence>
<dbReference type="InterPro" id="IPR002870">
    <property type="entry name" value="Peptidase_M12B_N"/>
</dbReference>
<dbReference type="PRINTS" id="PR01857">
    <property type="entry name" value="ADAMTSFAMILY"/>
</dbReference>
<keyword evidence="6 18" id="KW-0732">Signal</keyword>
<dbReference type="InterPro" id="IPR012314">
    <property type="entry name" value="Pept_M12B_GON-ADAMTSs"/>
</dbReference>
<dbReference type="GO" id="GO:0031012">
    <property type="term" value="C:extracellular matrix"/>
    <property type="evidence" value="ECO:0007669"/>
    <property type="project" value="TreeGrafter"/>
</dbReference>
<dbReference type="GO" id="GO:0030198">
    <property type="term" value="P:extracellular matrix organization"/>
    <property type="evidence" value="ECO:0007669"/>
    <property type="project" value="InterPro"/>
</dbReference>
<feature type="disulfide bond" evidence="15">
    <location>
        <begin position="555"/>
        <end position="593"/>
    </location>
</feature>
<keyword evidence="8" id="KW-0378">Hydrolase</keyword>
<dbReference type="Pfam" id="PF08685">
    <property type="entry name" value="GON"/>
    <property type="match status" value="1"/>
</dbReference>
<evidence type="ECO:0000256" key="1">
    <source>
        <dbReference type="ARBA" id="ARBA00004498"/>
    </source>
</evidence>
<feature type="disulfide bond" evidence="15">
    <location>
        <begin position="484"/>
        <end position="505"/>
    </location>
</feature>
<accession>A0AAU9X3U5</accession>
<keyword evidence="22" id="KW-1185">Reference proteome</keyword>
<dbReference type="Pfam" id="PF01421">
    <property type="entry name" value="Reprolysin"/>
    <property type="match status" value="1"/>
</dbReference>
<evidence type="ECO:0000256" key="5">
    <source>
        <dbReference type="ARBA" id="ARBA00022723"/>
    </source>
</evidence>
<feature type="disulfide bond" evidence="15">
    <location>
        <begin position="346"/>
        <end position="352"/>
    </location>
</feature>
<feature type="chain" id="PRO_5043482595" description="A disintegrin and metalloproteinase with thrombospondin motifs 9" evidence="18">
    <location>
        <begin position="20"/>
        <end position="3113"/>
    </location>
</feature>
<dbReference type="FunFam" id="3.40.390.10:FF:000001">
    <property type="entry name" value="A disintegrin and metalloproteinase with thrombospondin motifs 1"/>
    <property type="match status" value="1"/>
</dbReference>
<feature type="disulfide bond" evidence="15">
    <location>
        <begin position="364"/>
        <end position="445"/>
    </location>
</feature>
<comment type="subcellular location">
    <subcellularLocation>
        <location evidence="1">Secreted</location>
        <location evidence="1">Extracellular space</location>
        <location evidence="1">Extracellular matrix</location>
    </subcellularLocation>
</comment>
<protein>
    <recommendedName>
        <fullName evidence="23">A disintegrin and metalloproteinase with thrombospondin motifs 9</fullName>
    </recommendedName>
</protein>
<feature type="binding site" evidence="14">
    <location>
        <position position="445"/>
    </location>
    <ligand>
        <name>Ca(2+)</name>
        <dbReference type="ChEBI" id="CHEBI:29108"/>
        <label>1</label>
    </ligand>
</feature>
<feature type="disulfide bond" evidence="15">
    <location>
        <begin position="518"/>
        <end position="529"/>
    </location>
</feature>
<feature type="disulfide bond" evidence="15">
    <location>
        <begin position="566"/>
        <end position="578"/>
    </location>
</feature>
<keyword evidence="5 14" id="KW-0479">Metal-binding</keyword>
<feature type="compositionally biased region" description="Polar residues" evidence="17">
    <location>
        <begin position="1254"/>
        <end position="1267"/>
    </location>
</feature>
<reference evidence="21 22" key="1">
    <citation type="submission" date="2022-05" db="EMBL/GenBank/DDBJ databases">
        <authorList>
            <consortium name="Genoscope - CEA"/>
            <person name="William W."/>
        </authorList>
    </citation>
    <scope>NUCLEOTIDE SEQUENCE [LARGE SCALE GENOMIC DNA]</scope>
</reference>
<dbReference type="InterPro" id="IPR001590">
    <property type="entry name" value="Peptidase_M12B"/>
</dbReference>
<evidence type="ECO:0000256" key="18">
    <source>
        <dbReference type="SAM" id="SignalP"/>
    </source>
</evidence>
<organism evidence="21 22">
    <name type="scientific">Pocillopora meandrina</name>
    <dbReference type="NCBI Taxonomy" id="46732"/>
    <lineage>
        <taxon>Eukaryota</taxon>
        <taxon>Metazoa</taxon>
        <taxon>Cnidaria</taxon>
        <taxon>Anthozoa</taxon>
        <taxon>Hexacorallia</taxon>
        <taxon>Scleractinia</taxon>
        <taxon>Astrocoeniina</taxon>
        <taxon>Pocilloporidae</taxon>
        <taxon>Pocillopora</taxon>
    </lineage>
</organism>
<dbReference type="InterPro" id="IPR036383">
    <property type="entry name" value="TSP1_rpt_sf"/>
</dbReference>
<feature type="domain" description="Peptidase M12B" evidence="19">
    <location>
        <begin position="240"/>
        <end position="450"/>
    </location>
</feature>
<dbReference type="GO" id="GO:0004222">
    <property type="term" value="F:metalloendopeptidase activity"/>
    <property type="evidence" value="ECO:0007669"/>
    <property type="project" value="InterPro"/>
</dbReference>
<dbReference type="SUPFAM" id="SSF55486">
    <property type="entry name" value="Metalloproteases ('zincins'), catalytic domain"/>
    <property type="match status" value="1"/>
</dbReference>
<feature type="binding site" evidence="14">
    <location>
        <position position="243"/>
    </location>
    <ligand>
        <name>Ca(2+)</name>
        <dbReference type="ChEBI" id="CHEBI:29108"/>
        <label>2</label>
    </ligand>
</feature>
<dbReference type="InterPro" id="IPR024079">
    <property type="entry name" value="MetalloPept_cat_dom_sf"/>
</dbReference>
<evidence type="ECO:0000256" key="6">
    <source>
        <dbReference type="ARBA" id="ARBA00022729"/>
    </source>
</evidence>
<evidence type="ECO:0000256" key="16">
    <source>
        <dbReference type="PROSITE-ProRule" id="PRU00276"/>
    </source>
</evidence>
<keyword evidence="11 15" id="KW-1015">Disulfide bond</keyword>
<feature type="signal peptide" evidence="18">
    <location>
        <begin position="1"/>
        <end position="19"/>
    </location>
</feature>
<dbReference type="FunFam" id="2.20.100.10:FF:000006">
    <property type="entry name" value="A disintegrin and metalloproteinase with thrombospondin motifs 1"/>
    <property type="match status" value="1"/>
</dbReference>
<evidence type="ECO:0000256" key="8">
    <source>
        <dbReference type="ARBA" id="ARBA00022801"/>
    </source>
</evidence>
<dbReference type="CDD" id="cd04273">
    <property type="entry name" value="ZnMc_ADAMTS_like"/>
    <property type="match status" value="1"/>
</dbReference>
<dbReference type="Gene3D" id="3.40.390.10">
    <property type="entry name" value="Collagenase (Catalytic Domain)"/>
    <property type="match status" value="1"/>
</dbReference>
<name>A0AAU9X3U5_9CNID</name>
<comment type="cofactor">
    <cofactor evidence="14">
        <name>Zn(2+)</name>
        <dbReference type="ChEBI" id="CHEBI:29105"/>
    </cofactor>
    <text evidence="14">Binds 1 zinc ion per subunit.</text>
</comment>
<dbReference type="Pfam" id="PF19030">
    <property type="entry name" value="TSP1_ADAMTS"/>
    <property type="match status" value="37"/>
</dbReference>
<dbReference type="SUPFAM" id="SSF82895">
    <property type="entry name" value="TSP-1 type 1 repeat"/>
    <property type="match status" value="37"/>
</dbReference>
<feature type="binding site" evidence="14">
    <location>
        <position position="335"/>
    </location>
    <ligand>
        <name>Ca(2+)</name>
        <dbReference type="ChEBI" id="CHEBI:29108"/>
        <label>1</label>
    </ligand>
</feature>
<dbReference type="FunFam" id="2.20.100.10:FF:000005">
    <property type="entry name" value="ADAM metallopeptidase with thrombospondin type 1 motif 9"/>
    <property type="match status" value="4"/>
</dbReference>
<evidence type="ECO:0000313" key="22">
    <source>
        <dbReference type="Proteomes" id="UP001159428"/>
    </source>
</evidence>
<feature type="disulfide bond" evidence="15">
    <location>
        <begin position="490"/>
        <end position="524"/>
    </location>
</feature>
<feature type="disulfide bond" evidence="15">
    <location>
        <begin position="317"/>
        <end position="370"/>
    </location>
</feature>
<dbReference type="PROSITE" id="PS50092">
    <property type="entry name" value="TSP1"/>
    <property type="match status" value="36"/>
</dbReference>
<feature type="binding site" description="in inhibited form" evidence="14">
    <location>
        <position position="204"/>
    </location>
    <ligand>
        <name>Zn(2+)</name>
        <dbReference type="ChEBI" id="CHEBI:29105"/>
        <note>catalytic</note>
    </ligand>
</feature>
<proteinExistence type="predicted"/>
<evidence type="ECO:0008006" key="23">
    <source>
        <dbReference type="Google" id="ProtNLM"/>
    </source>
</evidence>
<evidence type="ECO:0000256" key="3">
    <source>
        <dbReference type="ARBA" id="ARBA00022530"/>
    </source>
</evidence>
<comment type="caution">
    <text evidence="21">The sequence shown here is derived from an EMBL/GenBank/DDBJ whole genome shotgun (WGS) entry which is preliminary data.</text>
</comment>
<keyword evidence="2" id="KW-0964">Secreted</keyword>
<feature type="binding site" evidence="14">
    <location>
        <position position="243"/>
    </location>
    <ligand>
        <name>Ca(2+)</name>
        <dbReference type="ChEBI" id="CHEBI:29108"/>
        <label>1</label>
    </ligand>
</feature>
<keyword evidence="10" id="KW-0482">Metalloprotease</keyword>
<dbReference type="PANTHER" id="PTHR13723:SF278">
    <property type="entry name" value="ADAM METALLOPEPTIDASE WITH THROMBOSPONDIN TYPE 1 MOTIF A, ISOFORM B"/>
    <property type="match status" value="1"/>
</dbReference>
<dbReference type="SMART" id="SM00209">
    <property type="entry name" value="TSP1"/>
    <property type="match status" value="38"/>
</dbReference>
<dbReference type="GO" id="GO:0006508">
    <property type="term" value="P:proteolysis"/>
    <property type="evidence" value="ECO:0007669"/>
    <property type="project" value="UniProtKB-KW"/>
</dbReference>
<comment type="caution">
    <text evidence="16">Lacks conserved residue(s) required for the propagation of feature annotation.</text>
</comment>
<dbReference type="InterPro" id="IPR000884">
    <property type="entry name" value="TSP1_rpt"/>
</dbReference>
<evidence type="ECO:0000256" key="10">
    <source>
        <dbReference type="ARBA" id="ARBA00023049"/>
    </source>
</evidence>
<keyword evidence="9 14" id="KW-0862">Zinc</keyword>
<evidence type="ECO:0000256" key="17">
    <source>
        <dbReference type="SAM" id="MobiDB-lite"/>
    </source>
</evidence>
<keyword evidence="4" id="KW-0645">Protease</keyword>
<sequence>MKRISCSVFIILLIQQICATTHKKYAKGEWKLLRRTLLPRGISSNNGRIEFEMTIVERVNRLGKRHSPHKHFVRYEYNGWGMATVYYRLAAFGQIFRFRLERDASFLSPALNVEHIYGDFRRLPFSGNLQHCFYRGEIQGEPNSTAVFNLCNGLHGSFVSSGQRYLIEPAEERNTKIHAHLRKFHIVFRHSALEDDVSNAPSTCGLVDTNKPLPHLRGQPQRPINESSTRRRRKRSLGESFVETLVVADKTMVDAFDSKADLESYIITLMGVVAQIYRDRSIGCAINIVVVKIAYLDTKNPGFHISSDATRTLKSFCRWQKKHMMSEESQSHRHDTAILLTRRDICRSPGKCDTLGLAELGTMCQSSRSCSLAEDNGLSTAYTIAHELGHVFSLPHDGDNNLCTRSRGDQHLMAPSLSFDSKPWSWSSCSREKITRFLEQGYGSCLENKPSEKNKSKYHGRLPGEIYSVDKQCQMIFGEESRLCPYMEPCRRLWCVKMIGKRKGCSTHHMPWADGTPCAKRKWCIKGQCVRKRKLKPVDGGWGPWDSFNECTRKCGGGISFAYRKCNKPIPENGGKYCVGKRKRFVSCNTQECPPGSPDFRALQCVNTHGRRLSIGSRSFRSTQWLPKYAGVRKENQCKLYCRMAGTAIYFKLKDKVIDGTPCNQETTDICVDGKCLAAGCDRDLSSKKKFDKCGVCGGDNSSCRRLSRTFNETRFGYNYIFTIPVASTDIVITQYGWKNKEDSSYLALQDQNGKFLLNGGMIVGVGIREFRVAGAKVWYSGSEKATEQIKISGKVTEPIKVHVLEVGDVLPPNIHYSFNQKIAEPRKLVYMWSQLGPWTQCNKLCRGKRNRQPRCIRAIDKQQVSNSRCDQRTRPSSVSEPCNLSCVLEWKIQSSGECSARCGAGDQTRIVRCMRISSDRWDIVKDKHCAKGSKPAVVVQCEGKCEGTKWVYSEWSKCSKSCGKGRQNRTAECMDNFGEKLEDRDCRPSDKLSLNRHCNTFKCPWWTKGNWTSCSVTCGSGQRTRHVTCTGEKGTVMDTACNLSQRPVSTKSCDLKKCPYWFAGKWTDCSKTCDAGFMTRRVLCQSGEPVPRVLDDIQCSPLARPISRKECKREDCRTMLFMFPESGENTKYYWRYSLWTPCSATCGEKPGTRYRDVECVKVKPGYETAVEKQELVNKKYCEEKKKPANREECKVLPCTSWKHGSWGRCSQPCGWGFQLRVVKCTYDNWKITKDENCDQKIRPKNRRDCQINPCKSTTPAPTTPQEKPSWKEGTWSECSVTCGQGERHREISCSHDNGQISSDCDPNSKPASVMECVLRACPVWHEEPWSECSVSCGEGTRQRSVDCRFANGQLSLGCDKKKRPTTKEACNIRPCPTWMTGDWGSCSVTCGAGTKARSVECSDRDIKCDPGTKPETISNCDLKECPQWIASPWEECSVSCGQGIRKRQVDCKSADGQRSLGCDLKIKPAVKEGCNIRPCPSWMTGAWGKCSVTCGSGVKVRTVECSDKDVPCDAKTKPLAKERCVLRACPQWITSPWEECSVSCGEGTRQRSVKCRLETGQLSPGCDERIRPSAKEACNIRPCPTWMTGEWGKCSVTCGSGMNFRSVECSDEDIQCDIRTKPRNTQRCDLRACPRWITDRITQSNCSVTCGSGTKMRSVECSDKDISCDSETKPLTTERCDLKACPRWNAGLWGECSVSCGNGTRLRTVDCRLLNGRLSPGCDKENQPSAKEACNIRPCPTWMTGEWGRCSVTCGLGVKTRSVECSDIDIPCDVLTKPDTSKRCDLAKCPQWEAGPWGECSVTCGSGVKSRNVACVGISSNCNTRTKPRSTLRCNNFSCPKWRTGLWSKCSKSCGKGTKTRKVDCVGGLDHQCDPTSKPASTAECDHGRCSKWSVGEWQKCSVTCGRGWQFRKVVCVGSSIRSCDYRNQPDIYAQCNMGPCPVWQAGDWETCSVSCGNGEKRRTVTCSGGEGNCNARNKPLAITSCNLGACPVWRFDAWSRCSVSCGTGRRKRIVYCSGGRNKCDKGSKPEAITSCNLSKCPEWKVGDWNQCSVSCGTGIKERSVECSGGRGKCDARIEPEAKTSCNLGTCPEWKFGPWSKCSVSCGNGKIERTVECSGGRNNCDVETKPQAIASCNIGSCPVWITGEWTQCSVTCGDGNRRRSVSCSGGLSKCNPKNKPEAVSHCNLGACPEWRTSQWSKCSVTCGSGRKQRTVQCSRLDVTCDPSKKPITTMDCDLAECPKWRTGQWSGCSVTCGDGNKKRSVSCSGGRNKCDSSSKPEAVSRCNLGACPEWLAAEWSRCSVSCGSGFIRRMVKCSRSDVACESRRKPATTERCILDECPKWQTGDWGQCSVTCGEGRKQRNVRCSAGLNKCNPRTRPQTSISCNPGVCPQWRVAEWSQCSSSCGEGFKERVVECDGGPNTCDPGAKPTNRARCNLGQCPHWKTGEWSKCSVTCEDGYKQRLIECLSGVKATCDERTKPESIIPCKLGPCPRWNTGRWTPCSRTCGEGLRLRYVGCFSIKYSRVLNNESACDMTLRPPSAEACKIRECADWHTGDWGECSRKCGNGIRKRNVECKSTEQQRTLEDSACALKPKPFVQEDCKLRECHPDAKWRKSLWGKCSVYCGIGDKTRDVWCGTKNGEKIAEELCADEHKPRTRRSCNKRRRCGEWESGLWSECSKTCGEGIRTRYIRCHHQLEYKGNMFCDEERRPTEKQPCNKGACLPTLYRWQISGWSRCSTSCGYGKKYRNTWCVDLAGRQVSSERCSAAEKPETVSYCFETNCPPEWKAGDWSECSQTCGRGHQTRKVGCVAKYGRTQSLDMQCDAQKRPVSWRSCNLGRCNSRFWSVGSWHNCNVSCGRGNTSRTVICLSRDGSPLRDSNCLSPTTPKPETTRSCSMKACPPASCKDLQLNAGLQVDGEQTLTVQGKELQVYCHAMMSKEPKEYITLKTGHSDNFAEIYPKRLRDPRKCPANGSHIDACDCEDEDFKLSGGSYFYKLRVDLSAMKIISEDKQFTVKRGLNPPSYGTAGDCYSAQGNCPQGRFSINLEGTGIRLTSKVMWGSTGKAYSQIIYRYRVRLRVRGKCGGRCGTCSHEDYGGLTIELSEGKRKRPFL</sequence>
<evidence type="ECO:0000259" key="19">
    <source>
        <dbReference type="PROSITE" id="PS50215"/>
    </source>
</evidence>
<evidence type="ECO:0000256" key="4">
    <source>
        <dbReference type="ARBA" id="ARBA00022670"/>
    </source>
</evidence>
<feature type="binding site" evidence="14 16">
    <location>
        <position position="386"/>
    </location>
    <ligand>
        <name>Zn(2+)</name>
        <dbReference type="ChEBI" id="CHEBI:29105"/>
        <note>catalytic</note>
    </ligand>
</feature>